<gene>
    <name evidence="7" type="ORF">Afe05nite_80680</name>
</gene>
<keyword evidence="3 5" id="KW-0238">DNA-binding</keyword>
<dbReference type="Pfam" id="PF00486">
    <property type="entry name" value="Trans_reg_C"/>
    <property type="match status" value="1"/>
</dbReference>
<evidence type="ECO:0000256" key="1">
    <source>
        <dbReference type="ARBA" id="ARBA00005820"/>
    </source>
</evidence>
<dbReference type="PROSITE" id="PS51755">
    <property type="entry name" value="OMPR_PHOB"/>
    <property type="match status" value="1"/>
</dbReference>
<dbReference type="SMART" id="SM00862">
    <property type="entry name" value="Trans_reg_C"/>
    <property type="match status" value="1"/>
</dbReference>
<dbReference type="PANTHER" id="PTHR35807">
    <property type="entry name" value="TRANSCRIPTIONAL REGULATOR REDD-RELATED"/>
    <property type="match status" value="1"/>
</dbReference>
<dbReference type="InterPro" id="IPR001867">
    <property type="entry name" value="OmpR/PhoB-type_DNA-bd"/>
</dbReference>
<protein>
    <recommendedName>
        <fullName evidence="6">OmpR/PhoB-type domain-containing protein</fullName>
    </recommendedName>
</protein>
<dbReference type="Gene3D" id="1.10.10.10">
    <property type="entry name" value="Winged helix-like DNA-binding domain superfamily/Winged helix DNA-binding domain"/>
    <property type="match status" value="1"/>
</dbReference>
<evidence type="ECO:0000256" key="4">
    <source>
        <dbReference type="ARBA" id="ARBA00023163"/>
    </source>
</evidence>
<feature type="DNA-binding region" description="OmpR/PhoB-type" evidence="5">
    <location>
        <begin position="1"/>
        <end position="94"/>
    </location>
</feature>
<dbReference type="InterPro" id="IPR005158">
    <property type="entry name" value="BTAD"/>
</dbReference>
<feature type="domain" description="OmpR/PhoB-type" evidence="6">
    <location>
        <begin position="1"/>
        <end position="94"/>
    </location>
</feature>
<keyword evidence="4" id="KW-0804">Transcription</keyword>
<evidence type="ECO:0000256" key="2">
    <source>
        <dbReference type="ARBA" id="ARBA00023015"/>
    </source>
</evidence>
<name>A0A919JAT0_9ACTN</name>
<dbReference type="Gene3D" id="1.25.40.10">
    <property type="entry name" value="Tetratricopeptide repeat domain"/>
    <property type="match status" value="1"/>
</dbReference>
<organism evidence="7 8">
    <name type="scientific">Paractinoplanes ferrugineus</name>
    <dbReference type="NCBI Taxonomy" id="113564"/>
    <lineage>
        <taxon>Bacteria</taxon>
        <taxon>Bacillati</taxon>
        <taxon>Actinomycetota</taxon>
        <taxon>Actinomycetes</taxon>
        <taxon>Micromonosporales</taxon>
        <taxon>Micromonosporaceae</taxon>
        <taxon>Paractinoplanes</taxon>
    </lineage>
</organism>
<dbReference type="Proteomes" id="UP000598174">
    <property type="component" value="Unassembled WGS sequence"/>
</dbReference>
<evidence type="ECO:0000256" key="5">
    <source>
        <dbReference type="PROSITE-ProRule" id="PRU01091"/>
    </source>
</evidence>
<accession>A0A919JAT0</accession>
<comment type="similarity">
    <text evidence="1">Belongs to the AfsR/DnrI/RedD regulatory family.</text>
</comment>
<evidence type="ECO:0000313" key="7">
    <source>
        <dbReference type="EMBL" id="GIE16228.1"/>
    </source>
</evidence>
<evidence type="ECO:0000313" key="8">
    <source>
        <dbReference type="Proteomes" id="UP000598174"/>
    </source>
</evidence>
<dbReference type="Pfam" id="PF03704">
    <property type="entry name" value="BTAD"/>
    <property type="match status" value="1"/>
</dbReference>
<dbReference type="GO" id="GO:0000160">
    <property type="term" value="P:phosphorelay signal transduction system"/>
    <property type="evidence" value="ECO:0007669"/>
    <property type="project" value="InterPro"/>
</dbReference>
<comment type="caution">
    <text evidence="7">The sequence shown here is derived from an EMBL/GenBank/DDBJ whole genome shotgun (WGS) entry which is preliminary data.</text>
</comment>
<dbReference type="InterPro" id="IPR011990">
    <property type="entry name" value="TPR-like_helical_dom_sf"/>
</dbReference>
<dbReference type="AlphaFoldDB" id="A0A919JAT0"/>
<dbReference type="InterPro" id="IPR051677">
    <property type="entry name" value="AfsR-DnrI-RedD_regulator"/>
</dbReference>
<dbReference type="SUPFAM" id="SSF46894">
    <property type="entry name" value="C-terminal effector domain of the bipartite response regulators"/>
    <property type="match status" value="1"/>
</dbReference>
<dbReference type="PANTHER" id="PTHR35807:SF1">
    <property type="entry name" value="TRANSCRIPTIONAL REGULATOR REDD"/>
    <property type="match status" value="1"/>
</dbReference>
<evidence type="ECO:0000256" key="3">
    <source>
        <dbReference type="ARBA" id="ARBA00023125"/>
    </source>
</evidence>
<dbReference type="InterPro" id="IPR036388">
    <property type="entry name" value="WH-like_DNA-bd_sf"/>
</dbReference>
<dbReference type="InterPro" id="IPR016032">
    <property type="entry name" value="Sig_transdc_resp-reg_C-effctor"/>
</dbReference>
<dbReference type="GO" id="GO:0003677">
    <property type="term" value="F:DNA binding"/>
    <property type="evidence" value="ECO:0007669"/>
    <property type="project" value="UniProtKB-UniRule"/>
</dbReference>
<proteinExistence type="inferred from homology"/>
<reference evidence="7" key="1">
    <citation type="submission" date="2021-01" db="EMBL/GenBank/DDBJ databases">
        <title>Whole genome shotgun sequence of Actinoplanes ferrugineus NBRC 15555.</title>
        <authorList>
            <person name="Komaki H."/>
            <person name="Tamura T."/>
        </authorList>
    </citation>
    <scope>NUCLEOTIDE SEQUENCE</scope>
    <source>
        <strain evidence="7">NBRC 15555</strain>
    </source>
</reference>
<keyword evidence="2" id="KW-0805">Transcription regulation</keyword>
<keyword evidence="8" id="KW-1185">Reference proteome</keyword>
<dbReference type="GO" id="GO:0006355">
    <property type="term" value="P:regulation of DNA-templated transcription"/>
    <property type="evidence" value="ECO:0007669"/>
    <property type="project" value="InterPro"/>
</dbReference>
<dbReference type="RefSeq" id="WP_203822571.1">
    <property type="nucleotide sequence ID" value="NZ_BAAABP010000012.1"/>
</dbReference>
<dbReference type="EMBL" id="BOMM01000080">
    <property type="protein sequence ID" value="GIE16228.1"/>
    <property type="molecule type" value="Genomic_DNA"/>
</dbReference>
<sequence>MRYEILGPARIVDHGRVVAIAGPKLEILLTTLVMRANEEISADHIVEELWGRLPPRRARAGLQNYISRLRSVLSPFANGAAPILTRGHGYLLSMASPDGSDMHDFVRLVNEGRSQLHERRADLAAHSFDLALRQWRGPVLGGRRGGPVVASLAGWLTAARAECRLLAARLPVAHGGPSEVS</sequence>
<dbReference type="SUPFAM" id="SSF48452">
    <property type="entry name" value="TPR-like"/>
    <property type="match status" value="1"/>
</dbReference>
<evidence type="ECO:0000259" key="6">
    <source>
        <dbReference type="PROSITE" id="PS51755"/>
    </source>
</evidence>